<dbReference type="CDD" id="cd13585">
    <property type="entry name" value="PBP2_TMBP_like"/>
    <property type="match status" value="1"/>
</dbReference>
<keyword evidence="2" id="KW-0813">Transport</keyword>
<dbReference type="GO" id="GO:0055052">
    <property type="term" value="C:ATP-binding cassette (ABC) transporter complex, substrate-binding subunit-containing"/>
    <property type="evidence" value="ECO:0007669"/>
    <property type="project" value="TreeGrafter"/>
</dbReference>
<evidence type="ECO:0000313" key="6">
    <source>
        <dbReference type="Proteomes" id="UP000030700"/>
    </source>
</evidence>
<dbReference type="GO" id="GO:0042956">
    <property type="term" value="P:maltodextrin transmembrane transport"/>
    <property type="evidence" value="ECO:0007669"/>
    <property type="project" value="TreeGrafter"/>
</dbReference>
<name>A0A0S6VWF8_9BACT</name>
<protein>
    <submittedName>
        <fullName evidence="5">ABC-type sugar transport system, periplasmic component</fullName>
    </submittedName>
</protein>
<feature type="signal peptide" evidence="4">
    <location>
        <begin position="1"/>
        <end position="20"/>
    </location>
</feature>
<proteinExistence type="inferred from homology"/>
<dbReference type="Gene3D" id="3.40.190.10">
    <property type="entry name" value="Periplasmic binding protein-like II"/>
    <property type="match status" value="1"/>
</dbReference>
<evidence type="ECO:0000256" key="2">
    <source>
        <dbReference type="ARBA" id="ARBA00022448"/>
    </source>
</evidence>
<keyword evidence="6" id="KW-1185">Reference proteome</keyword>
<comment type="similarity">
    <text evidence="1">Belongs to the bacterial solute-binding protein 1 family.</text>
</comment>
<sequence>MRKTMVLILALCLMAGSAIAETITVQVWNRNNLMGDIVNAFNAKMEEEQKGIRAEFTLIPYEEQQVKFITAISSQTAPDVYGLDLINFPYFNSIGAFADITEQVNALPFKDQFNPGMAREGVWQGKTYAIPLYNDNSALIYNKKLFEAAGLKEAPKTWAQVKEYTEKLTHDDQYGITFCGAVNGMTAFTWTPHLWMNGGDVGTEENATRTTITLNSKEAEEALQYWADLAKFAPEGAPTYTYPDYYNGFTSEKVAMIFGGSWHIAAISNDKPLLDFGVVMFPTPKEGQPSSAFMGGDDIGISAQTKNFDAAWEFVKFAVSEEVQADIIAKAKTVPGRLDIAAKNEYFDEDPRYYVFAESGKVGKAPYTTKWVEETNVLGAMIAEALATKGATPVKPILEKAAKEMEAVWKN</sequence>
<dbReference type="GO" id="GO:0015768">
    <property type="term" value="P:maltose transport"/>
    <property type="evidence" value="ECO:0007669"/>
    <property type="project" value="TreeGrafter"/>
</dbReference>
<accession>A0A0S6VWF8</accession>
<keyword evidence="3 4" id="KW-0732">Signal</keyword>
<feature type="chain" id="PRO_5006631548" evidence="4">
    <location>
        <begin position="21"/>
        <end position="411"/>
    </location>
</feature>
<dbReference type="SUPFAM" id="SSF53850">
    <property type="entry name" value="Periplasmic binding protein-like II"/>
    <property type="match status" value="1"/>
</dbReference>
<dbReference type="InterPro" id="IPR006059">
    <property type="entry name" value="SBP"/>
</dbReference>
<organism evidence="5">
    <name type="scientific">Candidatus Moduliflexus flocculans</name>
    <dbReference type="NCBI Taxonomy" id="1499966"/>
    <lineage>
        <taxon>Bacteria</taxon>
        <taxon>Candidatus Moduliflexota</taxon>
        <taxon>Candidatus Moduliflexia</taxon>
        <taxon>Candidatus Moduliflexales</taxon>
        <taxon>Candidatus Moduliflexaceae</taxon>
    </lineage>
</organism>
<dbReference type="HOGENOM" id="CLU_031285_10_0_0"/>
<evidence type="ECO:0000256" key="1">
    <source>
        <dbReference type="ARBA" id="ARBA00008520"/>
    </source>
</evidence>
<evidence type="ECO:0000256" key="3">
    <source>
        <dbReference type="ARBA" id="ARBA00022729"/>
    </source>
</evidence>
<dbReference type="Pfam" id="PF01547">
    <property type="entry name" value="SBP_bac_1"/>
    <property type="match status" value="1"/>
</dbReference>
<dbReference type="Proteomes" id="UP000030700">
    <property type="component" value="Unassembled WGS sequence"/>
</dbReference>
<evidence type="ECO:0000313" key="5">
    <source>
        <dbReference type="EMBL" id="GAK50255.1"/>
    </source>
</evidence>
<keyword evidence="5" id="KW-0762">Sugar transport</keyword>
<dbReference type="EMBL" id="DF820456">
    <property type="protein sequence ID" value="GAK50255.1"/>
    <property type="molecule type" value="Genomic_DNA"/>
</dbReference>
<gene>
    <name evidence="5" type="ORF">U14_01483</name>
</gene>
<evidence type="ECO:0000256" key="4">
    <source>
        <dbReference type="SAM" id="SignalP"/>
    </source>
</evidence>
<dbReference type="PANTHER" id="PTHR30061:SF50">
    <property type="entry name" value="MALTOSE_MALTODEXTRIN-BINDING PERIPLASMIC PROTEIN"/>
    <property type="match status" value="1"/>
</dbReference>
<reference evidence="5" key="1">
    <citation type="journal article" date="2015" name="PeerJ">
        <title>First genomic representation of candidate bacterial phylum KSB3 points to enhanced environmental sensing as a trigger of wastewater bulking.</title>
        <authorList>
            <person name="Sekiguchi Y."/>
            <person name="Ohashi A."/>
            <person name="Parks D.H."/>
            <person name="Yamauchi T."/>
            <person name="Tyson G.W."/>
            <person name="Hugenholtz P."/>
        </authorList>
    </citation>
    <scope>NUCLEOTIDE SEQUENCE [LARGE SCALE GENOMIC DNA]</scope>
</reference>
<dbReference type="AlphaFoldDB" id="A0A0S6VWF8"/>
<dbReference type="STRING" id="1499966.U14_01483"/>
<dbReference type="GO" id="GO:1901982">
    <property type="term" value="F:maltose binding"/>
    <property type="evidence" value="ECO:0007669"/>
    <property type="project" value="TreeGrafter"/>
</dbReference>
<dbReference type="PANTHER" id="PTHR30061">
    <property type="entry name" value="MALTOSE-BINDING PERIPLASMIC PROTEIN"/>
    <property type="match status" value="1"/>
</dbReference>